<comment type="similarity">
    <text evidence="3 4">In the N-terminal section; belongs to the HFCD (homo-oligomeric flavin containing Cys decarboxylase) superfamily.</text>
</comment>
<dbReference type="EMBL" id="CP003179">
    <property type="protein sequence ID" value="AEW05978.1"/>
    <property type="molecule type" value="Genomic_DNA"/>
</dbReference>
<dbReference type="UniPathway" id="UPA00241">
    <property type="reaction ID" value="UER00353"/>
</dbReference>
<dbReference type="PANTHER" id="PTHR14359">
    <property type="entry name" value="HOMO-OLIGOMERIC FLAVIN CONTAINING CYS DECARBOXYLASE FAMILY"/>
    <property type="match status" value="1"/>
</dbReference>
<dbReference type="InterPro" id="IPR005252">
    <property type="entry name" value="CoaBC"/>
</dbReference>
<dbReference type="GO" id="GO:0046872">
    <property type="term" value="F:metal ion binding"/>
    <property type="evidence" value="ECO:0007669"/>
    <property type="project" value="UniProtKB-KW"/>
</dbReference>
<name>G8TW51_SULAD</name>
<dbReference type="NCBIfam" id="TIGR00521">
    <property type="entry name" value="coaBC_dfp"/>
    <property type="match status" value="1"/>
</dbReference>
<feature type="binding site" evidence="3">
    <location>
        <position position="319"/>
    </location>
    <ligand>
        <name>CTP</name>
        <dbReference type="ChEBI" id="CHEBI:37563"/>
    </ligand>
</feature>
<evidence type="ECO:0000313" key="8">
    <source>
        <dbReference type="Proteomes" id="UP000005439"/>
    </source>
</evidence>
<evidence type="ECO:0000256" key="2">
    <source>
        <dbReference type="ARBA" id="ARBA00023239"/>
    </source>
</evidence>
<dbReference type="PATRIC" id="fig|679936.5.peg.2604"/>
<feature type="region of interest" description="Phosphopantothenate--cysteine ligase" evidence="3">
    <location>
        <begin position="184"/>
        <end position="394"/>
    </location>
</feature>
<comment type="function">
    <text evidence="4">Catalyzes two steps in the biosynthesis of coenzyme A. In the first step cysteine is conjugated to 4'-phosphopantothenate to form 4-phosphopantothenoylcysteine, in the latter compound is decarboxylated to form 4'-phosphopantotheine.</text>
</comment>
<proteinExistence type="inferred from homology"/>
<comment type="cofactor">
    <cofactor evidence="3">
        <name>FMN</name>
        <dbReference type="ChEBI" id="CHEBI:58210"/>
    </cofactor>
    <text evidence="3">Binds 1 FMN per subunit.</text>
</comment>
<protein>
    <recommendedName>
        <fullName evidence="3">Coenzyme A biosynthesis bifunctional protein CoaBC</fullName>
    </recommendedName>
    <alternativeName>
        <fullName evidence="3">DNA/pantothenate metabolism flavoprotein</fullName>
    </alternativeName>
    <alternativeName>
        <fullName evidence="3">Phosphopantothenoylcysteine synthetase/decarboxylase</fullName>
        <shortName evidence="3">PPCS-PPCDC</shortName>
    </alternativeName>
    <domain>
        <recommendedName>
            <fullName evidence="3">Phosphopantothenoylcysteine decarboxylase</fullName>
            <shortName evidence="3">PPC decarboxylase</shortName>
            <shortName evidence="3">PPC-DC</shortName>
            <ecNumber evidence="3">4.1.1.36</ecNumber>
        </recommendedName>
        <alternativeName>
            <fullName evidence="3">CoaC</fullName>
        </alternativeName>
    </domain>
    <domain>
        <recommendedName>
            <fullName evidence="3">Phosphopantothenate--cysteine ligase</fullName>
            <ecNumber evidence="3">6.3.2.5</ecNumber>
        </recommendedName>
        <alternativeName>
            <fullName evidence="3">CoaB</fullName>
        </alternativeName>
        <alternativeName>
            <fullName evidence="3">Phosphopantothenoylcysteine synthetase</fullName>
            <shortName evidence="3">PPC synthetase</shortName>
            <shortName evidence="3">PPC-S</shortName>
        </alternativeName>
    </domain>
</protein>
<evidence type="ECO:0000256" key="3">
    <source>
        <dbReference type="HAMAP-Rule" id="MF_02225"/>
    </source>
</evidence>
<dbReference type="InterPro" id="IPR036551">
    <property type="entry name" value="Flavin_trans-like"/>
</dbReference>
<dbReference type="InterPro" id="IPR003382">
    <property type="entry name" value="Flavoprotein"/>
</dbReference>
<feature type="binding site" evidence="3">
    <location>
        <position position="333"/>
    </location>
    <ligand>
        <name>CTP</name>
        <dbReference type="ChEBI" id="CHEBI:37563"/>
    </ligand>
</feature>
<feature type="domain" description="Flavoprotein" evidence="5">
    <location>
        <begin position="1"/>
        <end position="172"/>
    </location>
</feature>
<dbReference type="GO" id="GO:0004632">
    <property type="term" value="F:phosphopantothenate--cysteine ligase activity"/>
    <property type="evidence" value="ECO:0007669"/>
    <property type="project" value="UniProtKB-UniRule"/>
</dbReference>
<comment type="pathway">
    <text evidence="3 4">Cofactor biosynthesis; coenzyme A biosynthesis; CoA from (R)-pantothenate: step 2/5.</text>
</comment>
<keyword evidence="1 3" id="KW-0210">Decarboxylase</keyword>
<dbReference type="KEGG" id="sap:Sulac_2516"/>
<organism evidence="7 8">
    <name type="scientific">Sulfobacillus acidophilus (strain ATCC 700253 / DSM 10332 / NAL)</name>
    <dbReference type="NCBI Taxonomy" id="679936"/>
    <lineage>
        <taxon>Bacteria</taxon>
        <taxon>Bacillati</taxon>
        <taxon>Bacillota</taxon>
        <taxon>Clostridia</taxon>
        <taxon>Eubacteriales</taxon>
        <taxon>Clostridiales Family XVII. Incertae Sedis</taxon>
        <taxon>Sulfobacillus</taxon>
    </lineage>
</organism>
<keyword evidence="3" id="KW-0511">Multifunctional enzyme</keyword>
<dbReference type="Gene3D" id="3.40.50.1950">
    <property type="entry name" value="Flavin prenyltransferase-like"/>
    <property type="match status" value="1"/>
</dbReference>
<dbReference type="InterPro" id="IPR007085">
    <property type="entry name" value="DNA/pantothenate-metab_flavo_C"/>
</dbReference>
<comment type="pathway">
    <text evidence="3 4">Cofactor biosynthesis; coenzyme A biosynthesis; CoA from (R)-pantothenate: step 3/5.</text>
</comment>
<feature type="binding site" evidence="3">
    <location>
        <position position="337"/>
    </location>
    <ligand>
        <name>CTP</name>
        <dbReference type="ChEBI" id="CHEBI:37563"/>
    </ligand>
</feature>
<comment type="catalytic activity">
    <reaction evidence="3 4">
        <text>N-[(R)-4-phosphopantothenoyl]-L-cysteine + H(+) = (R)-4'-phosphopantetheine + CO2</text>
        <dbReference type="Rhea" id="RHEA:16793"/>
        <dbReference type="ChEBI" id="CHEBI:15378"/>
        <dbReference type="ChEBI" id="CHEBI:16526"/>
        <dbReference type="ChEBI" id="CHEBI:59458"/>
        <dbReference type="ChEBI" id="CHEBI:61723"/>
        <dbReference type="EC" id="4.1.1.36"/>
    </reaction>
</comment>
<evidence type="ECO:0000256" key="1">
    <source>
        <dbReference type="ARBA" id="ARBA00022793"/>
    </source>
</evidence>
<dbReference type="HOGENOM" id="CLU_033319_0_1_9"/>
<accession>G8TW51</accession>
<dbReference type="PANTHER" id="PTHR14359:SF6">
    <property type="entry name" value="PHOSPHOPANTOTHENOYLCYSTEINE DECARBOXYLASE"/>
    <property type="match status" value="1"/>
</dbReference>
<evidence type="ECO:0000256" key="4">
    <source>
        <dbReference type="RuleBase" id="RU364078"/>
    </source>
</evidence>
<dbReference type="EC" id="6.3.2.5" evidence="3"/>
<comment type="caution">
    <text evidence="3">Lacks conserved residue(s) required for the propagation of feature annotation.</text>
</comment>
<keyword evidence="3" id="KW-0460">Magnesium</keyword>
<dbReference type="Gene3D" id="3.40.50.10300">
    <property type="entry name" value="CoaB-like"/>
    <property type="match status" value="1"/>
</dbReference>
<keyword evidence="3 4" id="KW-0288">FMN</keyword>
<feature type="domain" description="DNA/pantothenate metabolism flavoprotein C-terminal" evidence="6">
    <location>
        <begin position="179"/>
        <end position="388"/>
    </location>
</feature>
<dbReference type="InterPro" id="IPR035929">
    <property type="entry name" value="CoaB-like_sf"/>
</dbReference>
<feature type="binding site" evidence="3">
    <location>
        <begin position="300"/>
        <end position="303"/>
    </location>
    <ligand>
        <name>CTP</name>
        <dbReference type="ChEBI" id="CHEBI:37563"/>
    </ligand>
</feature>
<dbReference type="Proteomes" id="UP000005439">
    <property type="component" value="Chromosome"/>
</dbReference>
<feature type="binding site" evidence="3">
    <location>
        <position position="274"/>
    </location>
    <ligand>
        <name>CTP</name>
        <dbReference type="ChEBI" id="CHEBI:37563"/>
    </ligand>
</feature>
<dbReference type="EC" id="4.1.1.36" evidence="3"/>
<keyword evidence="8" id="KW-1185">Reference proteome</keyword>
<dbReference type="Pfam" id="PF02441">
    <property type="entry name" value="Flavoprotein"/>
    <property type="match status" value="1"/>
</dbReference>
<reference evidence="8" key="1">
    <citation type="submission" date="2011-12" db="EMBL/GenBank/DDBJ databases">
        <title>The complete genome of chromosome of Sulfobacillus acidophilus DSM 10332.</title>
        <authorList>
            <person name="Lucas S."/>
            <person name="Han J."/>
            <person name="Lapidus A."/>
            <person name="Bruce D."/>
            <person name="Goodwin L."/>
            <person name="Pitluck S."/>
            <person name="Peters L."/>
            <person name="Kyrpides N."/>
            <person name="Mavromatis K."/>
            <person name="Ivanova N."/>
            <person name="Mikhailova N."/>
            <person name="Chertkov O."/>
            <person name="Saunders E."/>
            <person name="Detter J.C."/>
            <person name="Tapia R."/>
            <person name="Han C."/>
            <person name="Land M."/>
            <person name="Hauser L."/>
            <person name="Markowitz V."/>
            <person name="Cheng J.-F."/>
            <person name="Hugenholtz P."/>
            <person name="Woyke T."/>
            <person name="Wu D."/>
            <person name="Pukall R."/>
            <person name="Gehrich-Schroeter G."/>
            <person name="Schneider S."/>
            <person name="Klenk H.-P."/>
            <person name="Eisen J.A."/>
        </authorList>
    </citation>
    <scope>NUCLEOTIDE SEQUENCE [LARGE SCALE GENOMIC DNA]</scope>
    <source>
        <strain evidence="8">ATCC 700253 / DSM 10332 / NAL</strain>
    </source>
</reference>
<dbReference type="GO" id="GO:0015941">
    <property type="term" value="P:pantothenate catabolic process"/>
    <property type="evidence" value="ECO:0007669"/>
    <property type="project" value="InterPro"/>
</dbReference>
<gene>
    <name evidence="3" type="primary">coaBC</name>
    <name evidence="7" type="ordered locus">Sulac_2516</name>
</gene>
<dbReference type="GO" id="GO:0004633">
    <property type="term" value="F:phosphopantothenoylcysteine decarboxylase activity"/>
    <property type="evidence" value="ECO:0007669"/>
    <property type="project" value="UniProtKB-UniRule"/>
</dbReference>
<keyword evidence="3 4" id="KW-0436">Ligase</keyword>
<dbReference type="GO" id="GO:0010181">
    <property type="term" value="F:FMN binding"/>
    <property type="evidence" value="ECO:0007669"/>
    <property type="project" value="UniProtKB-UniRule"/>
</dbReference>
<dbReference type="SUPFAM" id="SSF52507">
    <property type="entry name" value="Homo-oligomeric flavin-containing Cys decarboxylases, HFCD"/>
    <property type="match status" value="1"/>
</dbReference>
<evidence type="ECO:0000259" key="5">
    <source>
        <dbReference type="Pfam" id="PF02441"/>
    </source>
</evidence>
<feature type="region of interest" description="Phosphopantothenoylcysteine decarboxylase" evidence="3">
    <location>
        <begin position="1"/>
        <end position="183"/>
    </location>
</feature>
<dbReference type="Pfam" id="PF04127">
    <property type="entry name" value="DFP"/>
    <property type="match status" value="1"/>
</dbReference>
<dbReference type="HAMAP" id="MF_02225">
    <property type="entry name" value="CoaBC"/>
    <property type="match status" value="1"/>
</dbReference>
<feature type="binding site" evidence="3">
    <location>
        <position position="284"/>
    </location>
    <ligand>
        <name>CTP</name>
        <dbReference type="ChEBI" id="CHEBI:37563"/>
    </ligand>
</feature>
<dbReference type="SUPFAM" id="SSF102645">
    <property type="entry name" value="CoaB-like"/>
    <property type="match status" value="1"/>
</dbReference>
<evidence type="ECO:0000313" key="7">
    <source>
        <dbReference type="EMBL" id="AEW05978.1"/>
    </source>
</evidence>
<comment type="similarity">
    <text evidence="3 4">In the C-terminal section; belongs to the PPC synthetase family.</text>
</comment>
<comment type="function">
    <text evidence="3">Catalyzes two sequential steps in the biosynthesis of coenzyme A. In the first step cysteine is conjugated to 4'-phosphopantothenate to form 4-phosphopantothenoylcysteine. In the second step the latter compound is decarboxylated to form 4'-phosphopantotheine.</text>
</comment>
<dbReference type="STRING" id="679936.Sulac_2516"/>
<evidence type="ECO:0000259" key="6">
    <source>
        <dbReference type="Pfam" id="PF04127"/>
    </source>
</evidence>
<keyword evidence="2 3" id="KW-0456">Lyase</keyword>
<keyword evidence="3" id="KW-0479">Metal-binding</keyword>
<dbReference type="AlphaFoldDB" id="G8TW51"/>
<keyword evidence="3 4" id="KW-0285">Flavoprotein</keyword>
<sequence>MRIVLGVAGGIAAYKACELASRLTKDGHDVSVLMTRTATEFVSPLTFRALTGRAVAVTIGEEPFGPLSHVHLAHWADAMVIAPATADLLARLAAGRADDMLSAVYLGFQGPRLIAPAMEPEMWAHPRTQANVAVLQQDGVRFIGPMAGRMASGHYGVGRLAEPETIQDALVDLTTPKDLAGLRMLITAGSTWEYFDPVRVITNPATGLMGKLLAGQAVRRGAEVAVVAGPGVTPLTERTGLVWDTVVSAEEMLARALVRLPGMHVVVGTAAVSDFRPAKRAEQKVHKAAVGLSWPVEPNPDVIRTLAEQADPGTLMIGFAAETDNIIESAQRKRVDKKLDAVVANRVGLGVGFGTGAHEAWLVTADGVEPMPGHHKEETATALLNWVARHRPPA</sequence>
<comment type="catalytic activity">
    <reaction evidence="3 4">
        <text>(R)-4'-phosphopantothenate + L-cysteine + CTP = N-[(R)-4-phosphopantothenoyl]-L-cysteine + CMP + diphosphate + H(+)</text>
        <dbReference type="Rhea" id="RHEA:19397"/>
        <dbReference type="ChEBI" id="CHEBI:10986"/>
        <dbReference type="ChEBI" id="CHEBI:15378"/>
        <dbReference type="ChEBI" id="CHEBI:33019"/>
        <dbReference type="ChEBI" id="CHEBI:35235"/>
        <dbReference type="ChEBI" id="CHEBI:37563"/>
        <dbReference type="ChEBI" id="CHEBI:59458"/>
        <dbReference type="ChEBI" id="CHEBI:60377"/>
        <dbReference type="EC" id="6.3.2.5"/>
    </reaction>
</comment>
<comment type="cofactor">
    <cofactor evidence="3">
        <name>Mg(2+)</name>
        <dbReference type="ChEBI" id="CHEBI:18420"/>
    </cofactor>
</comment>
<dbReference type="GO" id="GO:0071513">
    <property type="term" value="C:phosphopantothenoylcysteine decarboxylase complex"/>
    <property type="evidence" value="ECO:0007669"/>
    <property type="project" value="TreeGrafter"/>
</dbReference>
<dbReference type="GO" id="GO:0015937">
    <property type="term" value="P:coenzyme A biosynthetic process"/>
    <property type="evidence" value="ECO:0007669"/>
    <property type="project" value="UniProtKB-UniRule"/>
</dbReference>
<reference evidence="7 8" key="2">
    <citation type="journal article" date="2012" name="Stand. Genomic Sci.">
        <title>Complete genome sequence of the moderately thermophilic mineral-sulfide-oxidizing firmicute Sulfobacillus acidophilus type strain (NAL(T)).</title>
        <authorList>
            <person name="Anderson I."/>
            <person name="Chertkov O."/>
            <person name="Chen A."/>
            <person name="Saunders E."/>
            <person name="Lapidus A."/>
            <person name="Nolan M."/>
            <person name="Lucas S."/>
            <person name="Hammon N."/>
            <person name="Deshpande S."/>
            <person name="Cheng J.F."/>
            <person name="Han C."/>
            <person name="Tapia R."/>
            <person name="Goodwin L.A."/>
            <person name="Pitluck S."/>
            <person name="Liolios K."/>
            <person name="Pagani I."/>
            <person name="Ivanova N."/>
            <person name="Mikhailova N."/>
            <person name="Pati A."/>
            <person name="Palaniappan K."/>
            <person name="Land M."/>
            <person name="Pan C."/>
            <person name="Rohde M."/>
            <person name="Pukall R."/>
            <person name="Goker M."/>
            <person name="Detter J.C."/>
            <person name="Woyke T."/>
            <person name="Bristow J."/>
            <person name="Eisen J.A."/>
            <person name="Markowitz V."/>
            <person name="Hugenholtz P."/>
            <person name="Kyrpides N.C."/>
            <person name="Klenk H.P."/>
            <person name="Mavromatis K."/>
        </authorList>
    </citation>
    <scope>NUCLEOTIDE SEQUENCE [LARGE SCALE GENOMIC DNA]</scope>
    <source>
        <strain evidence="8">ATCC 700253 / DSM 10332 / NAL</strain>
    </source>
</reference>